<dbReference type="NCBIfam" id="TIGR01392">
    <property type="entry name" value="homoserO_Ac_trn"/>
    <property type="match status" value="1"/>
</dbReference>
<organism evidence="4 5">
    <name type="scientific">Pelagibacter ubique</name>
    <dbReference type="NCBI Taxonomy" id="198252"/>
    <lineage>
        <taxon>Bacteria</taxon>
        <taxon>Pseudomonadati</taxon>
        <taxon>Pseudomonadota</taxon>
        <taxon>Alphaproteobacteria</taxon>
        <taxon>Candidatus Pelagibacterales</taxon>
        <taxon>Candidatus Pelagibacteraceae</taxon>
        <taxon>Candidatus Pelagibacter</taxon>
    </lineage>
</organism>
<comment type="subunit">
    <text evidence="2">Homodimer.</text>
</comment>
<keyword evidence="1 2" id="KW-0808">Transferase</keyword>
<keyword evidence="2" id="KW-0486">Methionine biosynthesis</keyword>
<dbReference type="SUPFAM" id="SSF53474">
    <property type="entry name" value="alpha/beta-Hydrolases"/>
    <property type="match status" value="1"/>
</dbReference>
<feature type="active site" evidence="2">
    <location>
        <position position="314"/>
    </location>
</feature>
<feature type="binding site" evidence="2">
    <location>
        <position position="218"/>
    </location>
    <ligand>
        <name>substrate</name>
    </ligand>
</feature>
<dbReference type="EMBL" id="LANA01000001">
    <property type="protein sequence ID" value="NMN67411.1"/>
    <property type="molecule type" value="Genomic_DNA"/>
</dbReference>
<dbReference type="RefSeq" id="WP_169035908.1">
    <property type="nucleotide sequence ID" value="NZ_LANA01000001.1"/>
</dbReference>
<sequence>MNKNINIKSLIIDKPLKLDCGQTIDNFPLAYETYGSLNKEKDNAILVFHALTGDQFLSGINPITKKEGWWSHAVGSNKAIDTEKYFVICANVISGCLGSFGPSNTNTDTNKIYGTTFPIITINDMVNAQHNLLDYFKIEKLFAVMGGSMGGMQVLQFVSNFPDKARIAIPIACTSSHSAQNIAFNELGRQSIMADNNWLNGDYANQNKNPDKGLSVARMAAHITYLSKNGLQEKFGRKLQERGDLKFSFDADFQIESYLRYQGSVFVDRFDANSYLYITRAMDYFDLSKKYNGNLSKAFEKTKTKFLVISFTSDWLYPTSENKEIVIALNAIGADVAFVEIESDKGHDSFLLDVPEFLNTLKNYINNSYSKISR</sequence>
<comment type="pathway">
    <text evidence="2">Amino-acid biosynthesis; L-methionine biosynthesis via de novo pathway; O-acetyl-L-homoserine from L-homoserine: step 1/1.</text>
</comment>
<comment type="caution">
    <text evidence="4">The sequence shown here is derived from an EMBL/GenBank/DDBJ whole genome shotgun (WGS) entry which is preliminary data.</text>
</comment>
<reference evidence="4 5" key="1">
    <citation type="submission" date="2019-07" db="EMBL/GenBank/DDBJ databases">
        <title>SAR11 Genome Evolution.</title>
        <authorList>
            <person name="Giovannoni S."/>
        </authorList>
    </citation>
    <scope>NUCLEOTIDE SEQUENCE [LARGE SCALE GENOMIC DNA]</scope>
    <source>
        <strain evidence="4 5">HTCC9565</strain>
    </source>
</reference>
<dbReference type="InterPro" id="IPR029058">
    <property type="entry name" value="AB_hydrolase_fold"/>
</dbReference>
<dbReference type="PANTHER" id="PTHR32268:SF11">
    <property type="entry name" value="HOMOSERINE O-ACETYLTRANSFERASE"/>
    <property type="match status" value="1"/>
</dbReference>
<dbReference type="InterPro" id="IPR008220">
    <property type="entry name" value="HAT_MetX-like"/>
</dbReference>
<accession>A0ABX1T1E8</accession>
<dbReference type="PIRSF" id="PIRSF000443">
    <property type="entry name" value="Homoser_Ac_trans"/>
    <property type="match status" value="1"/>
</dbReference>
<evidence type="ECO:0000256" key="1">
    <source>
        <dbReference type="ARBA" id="ARBA00022679"/>
    </source>
</evidence>
<comment type="function">
    <text evidence="2">Transfers an acetyl group from acetyl-CoA to L-homoserine, forming acetyl-L-homoserine.</text>
</comment>
<dbReference type="EC" id="2.3.1.31" evidence="2"/>
<dbReference type="HAMAP" id="MF_00296">
    <property type="entry name" value="MetX_acyltransf"/>
    <property type="match status" value="1"/>
</dbReference>
<feature type="active site" description="Nucleophile" evidence="2">
    <location>
        <position position="148"/>
    </location>
</feature>
<proteinExistence type="inferred from homology"/>
<comment type="similarity">
    <text evidence="2">Belongs to the AB hydrolase superfamily. MetX family.</text>
</comment>
<keyword evidence="2" id="KW-0012">Acyltransferase</keyword>
<dbReference type="NCBIfam" id="NF001209">
    <property type="entry name" value="PRK00175.1"/>
    <property type="match status" value="1"/>
</dbReference>
<evidence type="ECO:0000313" key="4">
    <source>
        <dbReference type="EMBL" id="NMN67411.1"/>
    </source>
</evidence>
<gene>
    <name evidence="2" type="primary">metXA</name>
    <name evidence="4" type="ORF">VP91_00005540</name>
</gene>
<keyword evidence="2" id="KW-0963">Cytoplasm</keyword>
<protein>
    <recommendedName>
        <fullName evidence="2">Homoserine O-acetyltransferase</fullName>
        <shortName evidence="2">HAT</shortName>
        <ecNumber evidence="2">2.3.1.31</ecNumber>
    </recommendedName>
    <alternativeName>
        <fullName evidence="2">Homoserine transacetylase</fullName>
        <shortName evidence="2">HTA</shortName>
    </alternativeName>
</protein>
<name>A0ABX1T1E8_PELUQ</name>
<dbReference type="Gene3D" id="1.10.1740.110">
    <property type="match status" value="1"/>
</dbReference>
<keyword evidence="2" id="KW-0028">Amino-acid biosynthesis</keyword>
<keyword evidence="5" id="KW-1185">Reference proteome</keyword>
<dbReference type="Pfam" id="PF00561">
    <property type="entry name" value="Abhydrolase_1"/>
    <property type="match status" value="1"/>
</dbReference>
<evidence type="ECO:0000256" key="2">
    <source>
        <dbReference type="HAMAP-Rule" id="MF_00296"/>
    </source>
</evidence>
<evidence type="ECO:0000259" key="3">
    <source>
        <dbReference type="Pfam" id="PF00561"/>
    </source>
</evidence>
<dbReference type="Proteomes" id="UP001166004">
    <property type="component" value="Unassembled WGS sequence"/>
</dbReference>
<dbReference type="Gene3D" id="3.40.50.1820">
    <property type="entry name" value="alpha/beta hydrolase"/>
    <property type="match status" value="1"/>
</dbReference>
<comment type="caution">
    <text evidence="2">Lacks conserved residue(s) required for the propagation of feature annotation.</text>
</comment>
<dbReference type="InterPro" id="IPR000073">
    <property type="entry name" value="AB_hydrolase_1"/>
</dbReference>
<feature type="active site" evidence="2">
    <location>
        <position position="347"/>
    </location>
</feature>
<feature type="domain" description="AB hydrolase-1" evidence="3">
    <location>
        <begin position="44"/>
        <end position="352"/>
    </location>
</feature>
<comment type="subcellular location">
    <subcellularLocation>
        <location evidence="2">Cytoplasm</location>
    </subcellularLocation>
</comment>
<evidence type="ECO:0000313" key="5">
    <source>
        <dbReference type="Proteomes" id="UP001166004"/>
    </source>
</evidence>
<comment type="catalytic activity">
    <reaction evidence="2">
        <text>L-homoserine + acetyl-CoA = O-acetyl-L-homoserine + CoA</text>
        <dbReference type="Rhea" id="RHEA:13701"/>
        <dbReference type="ChEBI" id="CHEBI:57287"/>
        <dbReference type="ChEBI" id="CHEBI:57288"/>
        <dbReference type="ChEBI" id="CHEBI:57476"/>
        <dbReference type="ChEBI" id="CHEBI:57716"/>
        <dbReference type="EC" id="2.3.1.31"/>
    </reaction>
</comment>
<dbReference type="PANTHER" id="PTHR32268">
    <property type="entry name" value="HOMOSERINE O-ACETYLTRANSFERASE"/>
    <property type="match status" value="1"/>
</dbReference>
<feature type="binding site" evidence="2">
    <location>
        <position position="348"/>
    </location>
    <ligand>
        <name>substrate</name>
    </ligand>
</feature>